<gene>
    <name evidence="11 13 14" type="ORF">SRAE_2000256300</name>
</gene>
<dbReference type="InterPro" id="IPR037272">
    <property type="entry name" value="SNS_sf"/>
</dbReference>
<accession>A0A090LDL9</accession>
<reference evidence="11 12" key="1">
    <citation type="submission" date="2014-09" db="EMBL/GenBank/DDBJ databases">
        <authorList>
            <person name="Martin A.A."/>
        </authorList>
    </citation>
    <scope>NUCLEOTIDE SEQUENCE</scope>
    <source>
        <strain evidence="12">ED321</strain>
        <strain evidence="11">ED321 Heterogonic</strain>
    </source>
</reference>
<dbReference type="GO" id="GO:0045177">
    <property type="term" value="C:apical part of cell"/>
    <property type="evidence" value="ECO:0007669"/>
    <property type="project" value="EnsemblMetazoa"/>
</dbReference>
<dbReference type="WBParaSite" id="SRAE_2000256300.1">
    <property type="protein sequence ID" value="SRAE_2000256300.1"/>
    <property type="gene ID" value="WBGene00262773"/>
</dbReference>
<evidence type="ECO:0000313" key="11">
    <source>
        <dbReference type="EMBL" id="CEF67901.1"/>
    </source>
</evidence>
<evidence type="ECO:0000313" key="13">
    <source>
        <dbReference type="WBParaSite" id="SRAE_2000256300.1"/>
    </source>
</evidence>
<evidence type="ECO:0000256" key="1">
    <source>
        <dbReference type="ARBA" id="ARBA00004141"/>
    </source>
</evidence>
<feature type="transmembrane region" description="Helical" evidence="10">
    <location>
        <begin position="184"/>
        <end position="203"/>
    </location>
</feature>
<dbReference type="GO" id="GO:0005283">
    <property type="term" value="F:amino acid:sodium symporter activity"/>
    <property type="evidence" value="ECO:0007669"/>
    <property type="project" value="TreeGrafter"/>
</dbReference>
<keyword evidence="2" id="KW-0813">Transport</keyword>
<feature type="transmembrane region" description="Helical" evidence="10">
    <location>
        <begin position="603"/>
        <end position="623"/>
    </location>
</feature>
<feature type="compositionally biased region" description="Polar residues" evidence="9">
    <location>
        <begin position="980"/>
        <end position="992"/>
    </location>
</feature>
<dbReference type="GO" id="GO:0030139">
    <property type="term" value="C:endocytic vesicle"/>
    <property type="evidence" value="ECO:0007669"/>
    <property type="project" value="EnsemblMetazoa"/>
</dbReference>
<comment type="subcellular location">
    <subcellularLocation>
        <location evidence="1">Membrane</location>
        <topology evidence="1">Multi-pass membrane protein</topology>
    </subcellularLocation>
</comment>
<feature type="binding site" evidence="7">
    <location>
        <position position="441"/>
    </location>
    <ligand>
        <name>Na(+)</name>
        <dbReference type="ChEBI" id="CHEBI:29101"/>
        <label>1</label>
    </ligand>
</feature>
<dbReference type="GO" id="GO:0002804">
    <property type="term" value="P:positive regulation of antifungal peptide production"/>
    <property type="evidence" value="ECO:0007669"/>
    <property type="project" value="EnsemblMetazoa"/>
</dbReference>
<dbReference type="AlphaFoldDB" id="A0A090LDL9"/>
<feature type="region of interest" description="Disordered" evidence="9">
    <location>
        <begin position="952"/>
        <end position="995"/>
    </location>
</feature>
<feature type="binding site" evidence="7">
    <location>
        <position position="192"/>
    </location>
    <ligand>
        <name>Na(+)</name>
        <dbReference type="ChEBI" id="CHEBI:29101"/>
        <label>1</label>
    </ligand>
</feature>
<dbReference type="PRINTS" id="PR00176">
    <property type="entry name" value="NANEUSMPORT"/>
</dbReference>
<keyword evidence="4" id="KW-0769">Symport</keyword>
<dbReference type="PANTHER" id="PTHR11616:SF324">
    <property type="entry name" value="SODIUM-DEPENDENT TRANSPORTER SNF-12"/>
    <property type="match status" value="1"/>
</dbReference>
<evidence type="ECO:0000256" key="7">
    <source>
        <dbReference type="PIRSR" id="PIRSR600175-1"/>
    </source>
</evidence>
<feature type="transmembrane region" description="Helical" evidence="10">
    <location>
        <begin position="258"/>
        <end position="286"/>
    </location>
</feature>
<dbReference type="RefSeq" id="XP_024507101.1">
    <property type="nucleotide sequence ID" value="XM_024653645.1"/>
</dbReference>
<keyword evidence="7" id="KW-0479">Metal-binding</keyword>
<sequence length="1054" mass="119974">MSINISESSGSNNSDWHSDLRHQIEELANKNENLKQYSFLGEKTKKLNQMIIELRHKANDNEVAAAQYHLKCLRFLDDMVRIVNQHTIKNKLRSLSTRRRTIFQSQDSTGSNPPADRSFNSSAYFYGPRKFDKSNDKNEKIQIRNNFLRLVCGLTEEDLNDDSHSDNGVEQDKKHVRDLWSTQITFFLSCLGFIIGVGNTLRFPSMIYEYGGGVFFIPYIIFLILFGFPLVYMHLCIGQYSGLSASGAFSKMMPAASGIGWGLVVLAIPVCIYYNIIIAWSLYYFWYAITSPFSASYTDLAWNHCQNDWVLDHSCCDIKGDQKCFLKNGSMTSSEAFFHFEVLNRTLANNPTLGDVQMHTLICLGVAWILVYIGVSKGIGSIGWAVSITATIPYLLCLILLLRGISLPGSEIGLRFLFTADFSRLKSISLWKAAAEQVFYSLGIDAGPLISMASFSRYRNNIYRDAALLVILDTLTSILCGTIIFSFCGFLAKIQSKELTDILKLEPLYISYTVYPGITSFMEWGSFWAALFFGMLTLSALDGEFAWLEMIASSIMNLFGFKEHKIESRLHLFMCILFFLLGIPLTCRGGIFIFHALEKLNANWNAFSLSLIQVILVCYVYGVDKFQEDIREMLRISDNDEEIRTIPYVAIRKWKQFKLFIGPTGNYIKYSWSIFSPLILSFLLIASIWRYERVTFSNRPLPIYYELIAWISMVGPLIIVPIIFFYHIRKLRKEGKMLSYIFDTSNWRAEDDNISVNYFDDKSEGSFSNIDPISRNVSVKSNVFPSTSVIAQRIFKYPPHVPPSTIHEETGSHISGDETLNGSKLKKNSSFSIISELKKTTLEPIPSYVNDNIEEEDNISEDSNRIPGRLSDWLKKNEHQTKPGLILFPKVSNQVSKNSCDIISDKIENTGILFGPPPTRSSVPSSSIISQSTWKSLQNDNTKNKCFEKNQSFISETPSDNEPSTSSKKKLSKQNKVNEESINVFNESSETNQQREKNKLQDIIYEKNITNVNIDDNSEFAKSLLLKKEEIPLKTKHTIKLKRPKPIETPVQLL</sequence>
<keyword evidence="12" id="KW-1185">Reference proteome</keyword>
<feature type="binding site" evidence="7">
    <location>
        <position position="542"/>
    </location>
    <ligand>
        <name>Na(+)</name>
        <dbReference type="ChEBI" id="CHEBI:29101"/>
        <label>1</label>
    </ligand>
</feature>
<name>A0A090LDL9_STRRB</name>
<dbReference type="SUPFAM" id="SSF161070">
    <property type="entry name" value="SNF-like"/>
    <property type="match status" value="1"/>
</dbReference>
<dbReference type="EMBL" id="LN609529">
    <property type="protein sequence ID" value="CEF67901.1"/>
    <property type="molecule type" value="Genomic_DNA"/>
</dbReference>
<dbReference type="GO" id="GO:0046872">
    <property type="term" value="F:metal ion binding"/>
    <property type="evidence" value="ECO:0007669"/>
    <property type="project" value="UniProtKB-KW"/>
</dbReference>
<evidence type="ECO:0000256" key="2">
    <source>
        <dbReference type="ARBA" id="ARBA00022448"/>
    </source>
</evidence>
<dbReference type="CDD" id="cd10324">
    <property type="entry name" value="SLC6sbd"/>
    <property type="match status" value="1"/>
</dbReference>
<feature type="transmembrane region" description="Helical" evidence="10">
    <location>
        <begin position="356"/>
        <end position="375"/>
    </location>
</feature>
<feature type="transmembrane region" description="Helical" evidence="10">
    <location>
        <begin position="215"/>
        <end position="237"/>
    </location>
</feature>
<evidence type="ECO:0000256" key="4">
    <source>
        <dbReference type="ARBA" id="ARBA00022847"/>
    </source>
</evidence>
<dbReference type="Proteomes" id="UP000035682">
    <property type="component" value="Unplaced"/>
</dbReference>
<keyword evidence="5 10" id="KW-1133">Transmembrane helix</keyword>
<evidence type="ECO:0000256" key="10">
    <source>
        <dbReference type="SAM" id="Phobius"/>
    </source>
</evidence>
<evidence type="ECO:0000256" key="8">
    <source>
        <dbReference type="PIRSR" id="PIRSR600175-2"/>
    </source>
</evidence>
<keyword evidence="3 10" id="KW-0812">Transmembrane</keyword>
<evidence type="ECO:0000256" key="3">
    <source>
        <dbReference type="ARBA" id="ARBA00022692"/>
    </source>
</evidence>
<dbReference type="STRING" id="34506.A0A090LDL9"/>
<feature type="transmembrane region" description="Helical" evidence="10">
    <location>
        <begin position="670"/>
        <end position="691"/>
    </location>
</feature>
<dbReference type="GO" id="GO:0015179">
    <property type="term" value="F:L-amino acid transmembrane transporter activity"/>
    <property type="evidence" value="ECO:0007669"/>
    <property type="project" value="TreeGrafter"/>
</dbReference>
<dbReference type="eggNOG" id="KOG3660">
    <property type="taxonomic scope" value="Eukaryota"/>
</dbReference>
<dbReference type="GO" id="GO:0089718">
    <property type="term" value="P:amino acid import across plasma membrane"/>
    <property type="evidence" value="ECO:0007669"/>
    <property type="project" value="TreeGrafter"/>
</dbReference>
<dbReference type="CTD" id="36380266"/>
<dbReference type="GO" id="GO:0005886">
    <property type="term" value="C:plasma membrane"/>
    <property type="evidence" value="ECO:0007669"/>
    <property type="project" value="TreeGrafter"/>
</dbReference>
<protein>
    <submittedName>
        <fullName evidence="11 13">Transporter</fullName>
    </submittedName>
</protein>
<reference evidence="13" key="2">
    <citation type="submission" date="2020-12" db="UniProtKB">
        <authorList>
            <consortium name="WormBaseParasite"/>
        </authorList>
    </citation>
    <scope>IDENTIFICATION</scope>
</reference>
<evidence type="ECO:0000313" key="12">
    <source>
        <dbReference type="Proteomes" id="UP000035682"/>
    </source>
</evidence>
<organism evidence="11">
    <name type="scientific">Strongyloides ratti</name>
    <name type="common">Parasitic roundworm</name>
    <dbReference type="NCBI Taxonomy" id="34506"/>
    <lineage>
        <taxon>Eukaryota</taxon>
        <taxon>Metazoa</taxon>
        <taxon>Ecdysozoa</taxon>
        <taxon>Nematoda</taxon>
        <taxon>Chromadorea</taxon>
        <taxon>Rhabditida</taxon>
        <taxon>Tylenchina</taxon>
        <taxon>Panagrolaimomorpha</taxon>
        <taxon>Strongyloidoidea</taxon>
        <taxon>Strongyloididae</taxon>
        <taxon>Strongyloides</taxon>
    </lineage>
</organism>
<keyword evidence="8" id="KW-1015">Disulfide bond</keyword>
<dbReference type="InterPro" id="IPR000175">
    <property type="entry name" value="Na/ntran_symport"/>
</dbReference>
<evidence type="ECO:0000256" key="5">
    <source>
        <dbReference type="ARBA" id="ARBA00022989"/>
    </source>
</evidence>
<dbReference type="PROSITE" id="PS50267">
    <property type="entry name" value="NA_NEUROTRAN_SYMP_3"/>
    <property type="match status" value="1"/>
</dbReference>
<feature type="disulfide bond" evidence="8">
    <location>
        <begin position="305"/>
        <end position="315"/>
    </location>
</feature>
<keyword evidence="6 10" id="KW-0472">Membrane</keyword>
<dbReference type="WormBase" id="SRAE_2000256300">
    <property type="protein sequence ID" value="SRP10189"/>
    <property type="gene ID" value="WBGene00262773"/>
</dbReference>
<feature type="transmembrane region" description="Helical" evidence="10">
    <location>
        <begin position="703"/>
        <end position="728"/>
    </location>
</feature>
<dbReference type="GO" id="GO:0097677">
    <property type="term" value="F:STAT family protein binding"/>
    <property type="evidence" value="ECO:0007669"/>
    <property type="project" value="EnsemblMetazoa"/>
</dbReference>
<feature type="transmembrane region" description="Helical" evidence="10">
    <location>
        <begin position="573"/>
        <end position="597"/>
    </location>
</feature>
<dbReference type="PANTHER" id="PTHR11616">
    <property type="entry name" value="SODIUM/CHLORIDE DEPENDENT TRANSPORTER"/>
    <property type="match status" value="1"/>
</dbReference>
<proteinExistence type="predicted"/>
<feature type="binding site" evidence="7">
    <location>
        <position position="199"/>
    </location>
    <ligand>
        <name>Na(+)</name>
        <dbReference type="ChEBI" id="CHEBI:29101"/>
        <label>1</label>
    </ligand>
</feature>
<dbReference type="GeneID" id="36380266"/>
<feature type="transmembrane region" description="Helical" evidence="10">
    <location>
        <begin position="466"/>
        <end position="492"/>
    </location>
</feature>
<dbReference type="OMA" id="THRENTY"/>
<feature type="transmembrane region" description="Helical" evidence="10">
    <location>
        <begin position="382"/>
        <end position="405"/>
    </location>
</feature>
<dbReference type="Pfam" id="PF00209">
    <property type="entry name" value="SNF"/>
    <property type="match status" value="1"/>
</dbReference>
<evidence type="ECO:0000256" key="6">
    <source>
        <dbReference type="ARBA" id="ARBA00023136"/>
    </source>
</evidence>
<evidence type="ECO:0000313" key="14">
    <source>
        <dbReference type="WormBase" id="SRAE_2000256300"/>
    </source>
</evidence>
<dbReference type="OrthoDB" id="6581954at2759"/>
<feature type="compositionally biased region" description="Polar residues" evidence="9">
    <location>
        <begin position="952"/>
        <end position="966"/>
    </location>
</feature>
<evidence type="ECO:0000256" key="9">
    <source>
        <dbReference type="SAM" id="MobiDB-lite"/>
    </source>
</evidence>
<keyword evidence="7" id="KW-0915">Sodium</keyword>